<dbReference type="AlphaFoldDB" id="A0A914W519"/>
<dbReference type="SUPFAM" id="SSF47473">
    <property type="entry name" value="EF-hand"/>
    <property type="match status" value="1"/>
</dbReference>
<dbReference type="SMART" id="SM00054">
    <property type="entry name" value="EFh"/>
    <property type="match status" value="4"/>
</dbReference>
<evidence type="ECO:0000313" key="7">
    <source>
        <dbReference type="WBParaSite" id="PSAMB.scaffold319size56836.g4721.t1"/>
    </source>
</evidence>
<evidence type="ECO:0000256" key="1">
    <source>
        <dbReference type="ARBA" id="ARBA00022723"/>
    </source>
</evidence>
<dbReference type="InterPro" id="IPR011992">
    <property type="entry name" value="EF-hand-dom_pair"/>
</dbReference>
<organism evidence="6 7">
    <name type="scientific">Plectus sambesii</name>
    <dbReference type="NCBI Taxonomy" id="2011161"/>
    <lineage>
        <taxon>Eukaryota</taxon>
        <taxon>Metazoa</taxon>
        <taxon>Ecdysozoa</taxon>
        <taxon>Nematoda</taxon>
        <taxon>Chromadorea</taxon>
        <taxon>Plectida</taxon>
        <taxon>Plectina</taxon>
        <taxon>Plectoidea</taxon>
        <taxon>Plectidae</taxon>
        <taxon>Plectus</taxon>
    </lineage>
</organism>
<dbReference type="PROSITE" id="PS50222">
    <property type="entry name" value="EF_HAND_2"/>
    <property type="match status" value="4"/>
</dbReference>
<dbReference type="PROSITE" id="PS00018">
    <property type="entry name" value="EF_HAND_1"/>
    <property type="match status" value="4"/>
</dbReference>
<feature type="region of interest" description="Disordered" evidence="4">
    <location>
        <begin position="80"/>
        <end position="101"/>
    </location>
</feature>
<accession>A0A914W519</accession>
<feature type="domain" description="EF-hand" evidence="5">
    <location>
        <begin position="225"/>
        <end position="257"/>
    </location>
</feature>
<keyword evidence="3" id="KW-0106">Calcium</keyword>
<reference evidence="7" key="1">
    <citation type="submission" date="2022-11" db="UniProtKB">
        <authorList>
            <consortium name="WormBaseParasite"/>
        </authorList>
    </citation>
    <scope>IDENTIFICATION</scope>
</reference>
<dbReference type="PANTHER" id="PTHR10891">
    <property type="entry name" value="EF-HAND CALCIUM-BINDING DOMAIN CONTAINING PROTEIN"/>
    <property type="match status" value="1"/>
</dbReference>
<keyword evidence="1" id="KW-0479">Metal-binding</keyword>
<dbReference type="Pfam" id="PF13499">
    <property type="entry name" value="EF-hand_7"/>
    <property type="match status" value="2"/>
</dbReference>
<dbReference type="GO" id="GO:0005509">
    <property type="term" value="F:calcium ion binding"/>
    <property type="evidence" value="ECO:0007669"/>
    <property type="project" value="InterPro"/>
</dbReference>
<keyword evidence="2" id="KW-0677">Repeat</keyword>
<dbReference type="Proteomes" id="UP000887566">
    <property type="component" value="Unplaced"/>
</dbReference>
<sequence length="257" mass="27922">MAGGRTPNVYRRLSSPRSRATNSSLAKSATALAPSSPTRPLESSTSWHQNLVELKRSAMSQTGPKDKDQVFWDALLVQNKKSTGPKKKQHHTNSSNNSGSTMDNAALALKFGVDIAEVERVRALFAQIDRDSNGTLTAAEIAEGMKTLGHEVSPKTVQAVMRASDKDGNGQINFEEFLAVVLSKVKLKQEKSSMAKVFAEFDKNGDGVITVDELMAAWETMGSTISLQEATAIIAEADSNGDGRVSFEEFQKMWNNI</sequence>
<name>A0A914W519_9BILA</name>
<evidence type="ECO:0000313" key="6">
    <source>
        <dbReference type="Proteomes" id="UP000887566"/>
    </source>
</evidence>
<proteinExistence type="predicted"/>
<feature type="domain" description="EF-hand" evidence="5">
    <location>
        <begin position="152"/>
        <end position="187"/>
    </location>
</feature>
<feature type="domain" description="EF-hand" evidence="5">
    <location>
        <begin position="116"/>
        <end position="151"/>
    </location>
</feature>
<feature type="domain" description="EF-hand" evidence="5">
    <location>
        <begin position="189"/>
        <end position="224"/>
    </location>
</feature>
<dbReference type="FunFam" id="1.10.238.10:FF:000001">
    <property type="entry name" value="Calmodulin 1"/>
    <property type="match status" value="1"/>
</dbReference>
<dbReference type="CDD" id="cd00051">
    <property type="entry name" value="EFh"/>
    <property type="match status" value="1"/>
</dbReference>
<evidence type="ECO:0000256" key="3">
    <source>
        <dbReference type="ARBA" id="ARBA00022837"/>
    </source>
</evidence>
<feature type="region of interest" description="Disordered" evidence="4">
    <location>
        <begin position="1"/>
        <end position="46"/>
    </location>
</feature>
<protein>
    <submittedName>
        <fullName evidence="7">EF-hand domain-containing protein</fullName>
    </submittedName>
</protein>
<dbReference type="Gene3D" id="1.10.238.10">
    <property type="entry name" value="EF-hand"/>
    <property type="match status" value="2"/>
</dbReference>
<dbReference type="WBParaSite" id="PSAMB.scaffold319size56836.g4721.t1">
    <property type="protein sequence ID" value="PSAMB.scaffold319size56836.g4721.t1"/>
    <property type="gene ID" value="PSAMB.scaffold319size56836.g4721"/>
</dbReference>
<dbReference type="InterPro" id="IPR039647">
    <property type="entry name" value="EF_hand_pair_protein_CML-like"/>
</dbReference>
<evidence type="ECO:0000256" key="4">
    <source>
        <dbReference type="SAM" id="MobiDB-lite"/>
    </source>
</evidence>
<evidence type="ECO:0000259" key="5">
    <source>
        <dbReference type="PROSITE" id="PS50222"/>
    </source>
</evidence>
<keyword evidence="6" id="KW-1185">Reference proteome</keyword>
<evidence type="ECO:0000256" key="2">
    <source>
        <dbReference type="ARBA" id="ARBA00022737"/>
    </source>
</evidence>
<feature type="compositionally biased region" description="Polar residues" evidence="4">
    <location>
        <begin position="15"/>
        <end position="46"/>
    </location>
</feature>
<dbReference type="InterPro" id="IPR002048">
    <property type="entry name" value="EF_hand_dom"/>
</dbReference>
<dbReference type="InterPro" id="IPR018247">
    <property type="entry name" value="EF_Hand_1_Ca_BS"/>
</dbReference>